<keyword evidence="3 6" id="KW-0812">Transmembrane</keyword>
<evidence type="ECO:0000313" key="9">
    <source>
        <dbReference type="Proteomes" id="UP001373159"/>
    </source>
</evidence>
<dbReference type="CDD" id="cd10432">
    <property type="entry name" value="BI-1-like_bacterial"/>
    <property type="match status" value="1"/>
</dbReference>
<evidence type="ECO:0000256" key="6">
    <source>
        <dbReference type="RuleBase" id="RU004379"/>
    </source>
</evidence>
<proteinExistence type="inferred from homology"/>
<dbReference type="Proteomes" id="UP001373159">
    <property type="component" value="Unassembled WGS sequence"/>
</dbReference>
<evidence type="ECO:0000256" key="3">
    <source>
        <dbReference type="ARBA" id="ARBA00022692"/>
    </source>
</evidence>
<sequence>MAFDGQPQGNGYQNNPGQVGYDQAGQGQRGYQQQPLYRQEQYQQTGYGQTGYQASQPQAPYMQAAYGPAGSQATGYTGGAVNTDASYTRDHAERISMARAYGEMAVGLVVTAAVAYLSAASGLLLRFLMATGRLGWIGIMIVQVVFAVSLSAKVMTMKPSTARVMFYLYAALMGFTLSTIFMTYSVPGIFLALLISAGFFFVLSMLSLTTRKNMLGLGSIFMVALLALIAVEVVLLFVAPSNTTLMLVAALSIVLFAGLTIYDAQQTRAIFEAYAGQGTEVIERVSILCALNLYLDFVNLFVYILQLVGQRD</sequence>
<evidence type="ECO:0000256" key="4">
    <source>
        <dbReference type="ARBA" id="ARBA00022989"/>
    </source>
</evidence>
<evidence type="ECO:0000256" key="7">
    <source>
        <dbReference type="SAM" id="MobiDB-lite"/>
    </source>
</evidence>
<gene>
    <name evidence="8" type="ORF">V8P97_04840</name>
</gene>
<protein>
    <submittedName>
        <fullName evidence="8">Bax inhibitor-1/YccA family protein</fullName>
    </submittedName>
</protein>
<reference evidence="8 9" key="1">
    <citation type="submission" date="2024-02" db="EMBL/GenBank/DDBJ databases">
        <title>Bifidobacterium honeyensis sp. nov., isolated from the comb honey.</title>
        <authorList>
            <person name="Liu W."/>
            <person name="Li Y."/>
        </authorList>
    </citation>
    <scope>NUCLEOTIDE SEQUENCE [LARGE SCALE GENOMIC DNA]</scope>
    <source>
        <strain evidence="8 9">IMAU50988</strain>
    </source>
</reference>
<evidence type="ECO:0000256" key="2">
    <source>
        <dbReference type="ARBA" id="ARBA00010350"/>
    </source>
</evidence>
<feature type="transmembrane region" description="Helical" evidence="6">
    <location>
        <begin position="164"/>
        <end position="183"/>
    </location>
</feature>
<name>A0ABU8ZP21_9BIFI</name>
<evidence type="ECO:0000256" key="1">
    <source>
        <dbReference type="ARBA" id="ARBA00004141"/>
    </source>
</evidence>
<dbReference type="EMBL" id="JBANBB010000001">
    <property type="protein sequence ID" value="MEK0306787.1"/>
    <property type="molecule type" value="Genomic_DNA"/>
</dbReference>
<feature type="compositionally biased region" description="Polar residues" evidence="7">
    <location>
        <begin position="7"/>
        <end position="17"/>
    </location>
</feature>
<evidence type="ECO:0000313" key="8">
    <source>
        <dbReference type="EMBL" id="MEK0306787.1"/>
    </source>
</evidence>
<feature type="transmembrane region" description="Helical" evidence="6">
    <location>
        <begin position="189"/>
        <end position="208"/>
    </location>
</feature>
<keyword evidence="4 6" id="KW-1133">Transmembrane helix</keyword>
<comment type="similarity">
    <text evidence="2 6">Belongs to the BI1 family.</text>
</comment>
<keyword evidence="5 6" id="KW-0472">Membrane</keyword>
<dbReference type="InterPro" id="IPR006214">
    <property type="entry name" value="Bax_inhibitor_1-related"/>
</dbReference>
<organism evidence="8 9">
    <name type="scientific">Bifidobacterium favimelis</name>
    <dbReference type="NCBI Taxonomy" id="3122979"/>
    <lineage>
        <taxon>Bacteria</taxon>
        <taxon>Bacillati</taxon>
        <taxon>Actinomycetota</taxon>
        <taxon>Actinomycetes</taxon>
        <taxon>Bifidobacteriales</taxon>
        <taxon>Bifidobacteriaceae</taxon>
        <taxon>Bifidobacterium</taxon>
    </lineage>
</organism>
<evidence type="ECO:0000256" key="5">
    <source>
        <dbReference type="ARBA" id="ARBA00023136"/>
    </source>
</evidence>
<feature type="transmembrane region" description="Helical" evidence="6">
    <location>
        <begin position="215"/>
        <end position="239"/>
    </location>
</feature>
<dbReference type="RefSeq" id="WP_340469340.1">
    <property type="nucleotide sequence ID" value="NZ_JBANBB010000001.1"/>
</dbReference>
<dbReference type="Pfam" id="PF01027">
    <property type="entry name" value="Bax1-I"/>
    <property type="match status" value="1"/>
</dbReference>
<feature type="transmembrane region" description="Helical" evidence="6">
    <location>
        <begin position="134"/>
        <end position="152"/>
    </location>
</feature>
<feature type="transmembrane region" description="Helical" evidence="6">
    <location>
        <begin position="104"/>
        <end position="128"/>
    </location>
</feature>
<dbReference type="PANTHER" id="PTHR23291">
    <property type="entry name" value="BAX INHIBITOR-RELATED"/>
    <property type="match status" value="1"/>
</dbReference>
<accession>A0ABU8ZP21</accession>
<feature type="transmembrane region" description="Helical" evidence="6">
    <location>
        <begin position="245"/>
        <end position="264"/>
    </location>
</feature>
<dbReference type="PANTHER" id="PTHR23291:SF50">
    <property type="entry name" value="PROTEIN LIFEGUARD 4"/>
    <property type="match status" value="1"/>
</dbReference>
<feature type="region of interest" description="Disordered" evidence="7">
    <location>
        <begin position="1"/>
        <end position="32"/>
    </location>
</feature>
<comment type="caution">
    <text evidence="8">The sequence shown here is derived from an EMBL/GenBank/DDBJ whole genome shotgun (WGS) entry which is preliminary data.</text>
</comment>
<comment type="subcellular location">
    <subcellularLocation>
        <location evidence="1">Membrane</location>
        <topology evidence="1">Multi-pass membrane protein</topology>
    </subcellularLocation>
</comment>
<feature type="compositionally biased region" description="Low complexity" evidence="7">
    <location>
        <begin position="20"/>
        <end position="32"/>
    </location>
</feature>
<feature type="transmembrane region" description="Helical" evidence="6">
    <location>
        <begin position="285"/>
        <end position="305"/>
    </location>
</feature>
<keyword evidence="9" id="KW-1185">Reference proteome</keyword>